<keyword evidence="3" id="KW-1185">Reference proteome</keyword>
<evidence type="ECO:0000313" key="3">
    <source>
        <dbReference type="Proteomes" id="UP000032352"/>
    </source>
</evidence>
<dbReference type="KEGG" id="tvd:SG34_018070"/>
<accession>A0AAF0C7X8</accession>
<keyword evidence="1" id="KW-0812">Transmembrane</keyword>
<dbReference type="RefSeq" id="WP_161797872.1">
    <property type="nucleotide sequence ID" value="NZ_CP059733.1"/>
</dbReference>
<keyword evidence="1" id="KW-1133">Transmembrane helix</keyword>
<feature type="transmembrane region" description="Helical" evidence="1">
    <location>
        <begin position="12"/>
        <end position="35"/>
    </location>
</feature>
<keyword evidence="1" id="KW-0472">Membrane</keyword>
<organism evidence="2 3">
    <name type="scientific">Thalassomonas viridans</name>
    <dbReference type="NCBI Taxonomy" id="137584"/>
    <lineage>
        <taxon>Bacteria</taxon>
        <taxon>Pseudomonadati</taxon>
        <taxon>Pseudomonadota</taxon>
        <taxon>Gammaproteobacteria</taxon>
        <taxon>Alteromonadales</taxon>
        <taxon>Colwelliaceae</taxon>
        <taxon>Thalassomonas</taxon>
    </lineage>
</organism>
<dbReference type="Proteomes" id="UP000032352">
    <property type="component" value="Chromosome"/>
</dbReference>
<reference evidence="2 3" key="2">
    <citation type="journal article" date="2022" name="Mar. Drugs">
        <title>Bioassay-Guided Fractionation Leads to the Detection of Cholic Acid Generated by the Rare Thalassomonas sp.</title>
        <authorList>
            <person name="Pheiffer F."/>
            <person name="Schneider Y.K."/>
            <person name="Hansen E.H."/>
            <person name="Andersen J.H."/>
            <person name="Isaksson J."/>
            <person name="Busche T."/>
            <person name="R C."/>
            <person name="Kalinowski J."/>
            <person name="Zyl L.V."/>
            <person name="Trindade M."/>
        </authorList>
    </citation>
    <scope>NUCLEOTIDE SEQUENCE [LARGE SCALE GENOMIC DNA]</scope>
    <source>
        <strain evidence="2 3">XOM25</strain>
    </source>
</reference>
<evidence type="ECO:0000256" key="1">
    <source>
        <dbReference type="SAM" id="Phobius"/>
    </source>
</evidence>
<proteinExistence type="predicted"/>
<dbReference type="EMBL" id="CP059733">
    <property type="protein sequence ID" value="WDE03299.1"/>
    <property type="molecule type" value="Genomic_DNA"/>
</dbReference>
<name>A0AAF0C7X8_9GAMM</name>
<protein>
    <submittedName>
        <fullName evidence="2">Uncharacterized protein</fullName>
    </submittedName>
</protein>
<sequence length="49" mass="5373">MDKLDKKSIAQLNHIAIITAGYSLRFLAVIFNPLIASKTNTDDNNGLRG</sequence>
<evidence type="ECO:0000313" key="2">
    <source>
        <dbReference type="EMBL" id="WDE03299.1"/>
    </source>
</evidence>
<dbReference type="AlphaFoldDB" id="A0AAF0C7X8"/>
<gene>
    <name evidence="2" type="ORF">SG34_018070</name>
</gene>
<reference evidence="2 3" key="1">
    <citation type="journal article" date="2015" name="Genome Announc.">
        <title>Draft Genome Sequences of Marine Isolates of Thalassomonas viridans and Thalassomonas actiniarum.</title>
        <authorList>
            <person name="Olonade I."/>
            <person name="van Zyl L.J."/>
            <person name="Trindade M."/>
        </authorList>
    </citation>
    <scope>NUCLEOTIDE SEQUENCE [LARGE SCALE GENOMIC DNA]</scope>
    <source>
        <strain evidence="2 3">XOM25</strain>
    </source>
</reference>